<keyword evidence="6 9" id="KW-1133">Transmembrane helix</keyword>
<evidence type="ECO:0000259" key="10">
    <source>
        <dbReference type="Pfam" id="PF02665"/>
    </source>
</evidence>
<keyword evidence="8 9" id="KW-0472">Membrane</keyword>
<reference evidence="12" key="1">
    <citation type="submission" date="2016-06" db="EMBL/GenBank/DDBJ databases">
        <authorList>
            <person name="Petersen J."/>
            <person name="Sayavedra L."/>
        </authorList>
    </citation>
    <scope>NUCLEOTIDE SEQUENCE [LARGE SCALE GENOMIC DNA]</scope>
    <source>
        <strain evidence="12">BazSymA</strain>
    </source>
</reference>
<dbReference type="Pfam" id="PF02665">
    <property type="entry name" value="Nitrate_red_gam"/>
    <property type="match status" value="1"/>
</dbReference>
<comment type="subcellular location">
    <subcellularLocation>
        <location evidence="1">Cell membrane</location>
        <topology evidence="1">Multi-pass membrane protein</topology>
    </subcellularLocation>
</comment>
<dbReference type="Proteomes" id="UP000198988">
    <property type="component" value="Unassembled WGS sequence"/>
</dbReference>
<evidence type="ECO:0000256" key="2">
    <source>
        <dbReference type="ARBA" id="ARBA00022448"/>
    </source>
</evidence>
<feature type="transmembrane region" description="Helical" evidence="9">
    <location>
        <begin position="71"/>
        <end position="91"/>
    </location>
</feature>
<sequence length="257" mass="29414">MSVVSIFFTALFYISLVIFLVGMTRKIYQYWITPAPLKIPTAPTPLTQTGVVMRLAREVVLFESLFKSNKWTWLFGWLFHVGLLLVLIRHARYFWPGDLPEIFLLVQPFKYAAFAMVIGLIGLMGRRIAVERIRYISAPSDYLMLLLLLVIGVSGVVMTFTSNHTDVIMVKGFASGLLSFDWANLPTEVHFLVHIFLAFSLLAIFPISKLLHVPGIFFSPTRNQVDNARKKRHISPWALKQEQEQEVRLNETLGKDE</sequence>
<dbReference type="GO" id="GO:0009055">
    <property type="term" value="F:electron transfer activity"/>
    <property type="evidence" value="ECO:0007669"/>
    <property type="project" value="TreeGrafter"/>
</dbReference>
<evidence type="ECO:0000256" key="7">
    <source>
        <dbReference type="ARBA" id="ARBA00023002"/>
    </source>
</evidence>
<protein>
    <submittedName>
        <fullName evidence="11">Nitrate reductase, gamma subunit</fullName>
    </submittedName>
</protein>
<dbReference type="SUPFAM" id="SSF103501">
    <property type="entry name" value="Respiratory nitrate reductase 1 gamma chain"/>
    <property type="match status" value="1"/>
</dbReference>
<evidence type="ECO:0000313" key="11">
    <source>
        <dbReference type="EMBL" id="SEH64580.1"/>
    </source>
</evidence>
<dbReference type="AlphaFoldDB" id="A0A1H6JUC8"/>
<dbReference type="GO" id="GO:0005886">
    <property type="term" value="C:plasma membrane"/>
    <property type="evidence" value="ECO:0007669"/>
    <property type="project" value="UniProtKB-SubCell"/>
</dbReference>
<accession>A0A1H6JUC8</accession>
<evidence type="ECO:0000256" key="5">
    <source>
        <dbReference type="ARBA" id="ARBA00022982"/>
    </source>
</evidence>
<proteinExistence type="predicted"/>
<keyword evidence="7" id="KW-0560">Oxidoreductase</keyword>
<keyword evidence="3" id="KW-1003">Cell membrane</keyword>
<evidence type="ECO:0000256" key="1">
    <source>
        <dbReference type="ARBA" id="ARBA00004651"/>
    </source>
</evidence>
<dbReference type="PANTHER" id="PTHR30598:SF3">
    <property type="entry name" value="RESPIRATORY NITRATE REDUCTASE 1 GAMMA CHAIN"/>
    <property type="match status" value="1"/>
</dbReference>
<feature type="domain" description="NarG-like" evidence="10">
    <location>
        <begin position="75"/>
        <end position="213"/>
    </location>
</feature>
<dbReference type="Gene3D" id="1.20.950.20">
    <property type="entry name" value="Transmembrane di-heme cytochromes, Chain C"/>
    <property type="match status" value="1"/>
</dbReference>
<keyword evidence="2" id="KW-0813">Transport</keyword>
<evidence type="ECO:0000256" key="6">
    <source>
        <dbReference type="ARBA" id="ARBA00022989"/>
    </source>
</evidence>
<name>A0A1H6JUC8_9GAMM</name>
<dbReference type="InterPro" id="IPR023234">
    <property type="entry name" value="NarG-like_domain"/>
</dbReference>
<evidence type="ECO:0000256" key="3">
    <source>
        <dbReference type="ARBA" id="ARBA00022475"/>
    </source>
</evidence>
<dbReference type="EMBL" id="CDSC02000070">
    <property type="protein sequence ID" value="SEH64580.1"/>
    <property type="molecule type" value="Genomic_DNA"/>
</dbReference>
<gene>
    <name evidence="11" type="ORF">BAZSYMA_ACONTIG00005_22</name>
</gene>
<dbReference type="InterPro" id="IPR036197">
    <property type="entry name" value="NarG-like_sf"/>
</dbReference>
<dbReference type="InterPro" id="IPR051936">
    <property type="entry name" value="Heme-iron_electron_transfer"/>
</dbReference>
<keyword evidence="4 9" id="KW-0812">Transmembrane</keyword>
<dbReference type="GO" id="GO:0020037">
    <property type="term" value="F:heme binding"/>
    <property type="evidence" value="ECO:0007669"/>
    <property type="project" value="TreeGrafter"/>
</dbReference>
<organism evidence="11 12">
    <name type="scientific">Bathymodiolus azoricus thioautotrophic gill symbiont</name>
    <dbReference type="NCBI Taxonomy" id="235205"/>
    <lineage>
        <taxon>Bacteria</taxon>
        <taxon>Pseudomonadati</taxon>
        <taxon>Pseudomonadota</taxon>
        <taxon>Gammaproteobacteria</taxon>
        <taxon>sulfur-oxidizing symbionts</taxon>
    </lineage>
</organism>
<evidence type="ECO:0000313" key="12">
    <source>
        <dbReference type="Proteomes" id="UP000198988"/>
    </source>
</evidence>
<feature type="transmembrane region" description="Helical" evidence="9">
    <location>
        <begin position="111"/>
        <end position="130"/>
    </location>
</feature>
<feature type="transmembrane region" description="Helical" evidence="9">
    <location>
        <begin position="142"/>
        <end position="161"/>
    </location>
</feature>
<dbReference type="GO" id="GO:0019645">
    <property type="term" value="P:anaerobic electron transport chain"/>
    <property type="evidence" value="ECO:0007669"/>
    <property type="project" value="TreeGrafter"/>
</dbReference>
<evidence type="ECO:0000256" key="9">
    <source>
        <dbReference type="SAM" id="Phobius"/>
    </source>
</evidence>
<dbReference type="RefSeq" id="WP_090714862.1">
    <property type="nucleotide sequence ID" value="NZ_CAESAP020000178.1"/>
</dbReference>
<feature type="transmembrane region" description="Helical" evidence="9">
    <location>
        <begin position="189"/>
        <end position="207"/>
    </location>
</feature>
<dbReference type="PANTHER" id="PTHR30598">
    <property type="entry name" value="NITRATE REDUCTASE PRIVATE CHAPERONE, REDOX ENZYME MATURATION PROTEIN REMP FAMILY"/>
    <property type="match status" value="1"/>
</dbReference>
<dbReference type="GO" id="GO:0008940">
    <property type="term" value="F:nitrate reductase activity"/>
    <property type="evidence" value="ECO:0007669"/>
    <property type="project" value="TreeGrafter"/>
</dbReference>
<dbReference type="OrthoDB" id="9769404at2"/>
<keyword evidence="5" id="KW-0249">Electron transport</keyword>
<evidence type="ECO:0000256" key="8">
    <source>
        <dbReference type="ARBA" id="ARBA00023136"/>
    </source>
</evidence>
<evidence type="ECO:0000256" key="4">
    <source>
        <dbReference type="ARBA" id="ARBA00022692"/>
    </source>
</evidence>
<feature type="transmembrane region" description="Helical" evidence="9">
    <location>
        <begin position="6"/>
        <end position="23"/>
    </location>
</feature>